<gene>
    <name evidence="15" type="ORF">RND81_05G260100</name>
</gene>
<dbReference type="InterPro" id="IPR035892">
    <property type="entry name" value="C2_domain_sf"/>
</dbReference>
<dbReference type="GO" id="GO:0004435">
    <property type="term" value="F:phosphatidylinositol-4,5-bisphosphate phospholipase C activity"/>
    <property type="evidence" value="ECO:0007669"/>
    <property type="project" value="UniProtKB-EC"/>
</dbReference>
<evidence type="ECO:0000256" key="3">
    <source>
        <dbReference type="ARBA" id="ARBA00004202"/>
    </source>
</evidence>
<dbReference type="InterPro" id="IPR000008">
    <property type="entry name" value="C2_dom"/>
</dbReference>
<dbReference type="InterPro" id="IPR000909">
    <property type="entry name" value="PLipase_C_PInositol-sp_X_dom"/>
</dbReference>
<comment type="catalytic activity">
    <reaction evidence="1 11">
        <text>a 1,2-diacyl-sn-glycero-3-phospho-(1D-myo-inositol-4,5-bisphosphate) + H2O = 1D-myo-inositol 1,4,5-trisphosphate + a 1,2-diacyl-sn-glycerol + H(+)</text>
        <dbReference type="Rhea" id="RHEA:33179"/>
        <dbReference type="ChEBI" id="CHEBI:15377"/>
        <dbReference type="ChEBI" id="CHEBI:15378"/>
        <dbReference type="ChEBI" id="CHEBI:17815"/>
        <dbReference type="ChEBI" id="CHEBI:58456"/>
        <dbReference type="ChEBI" id="CHEBI:203600"/>
        <dbReference type="EC" id="3.1.4.11"/>
    </reaction>
</comment>
<evidence type="ECO:0000256" key="10">
    <source>
        <dbReference type="ARBA" id="ARBA00023224"/>
    </source>
</evidence>
<dbReference type="InterPro" id="IPR015359">
    <property type="entry name" value="PLC_EF-hand-like"/>
</dbReference>
<evidence type="ECO:0000256" key="12">
    <source>
        <dbReference type="SAM" id="MobiDB-lite"/>
    </source>
</evidence>
<dbReference type="SUPFAM" id="SSF51695">
    <property type="entry name" value="PLC-like phosphodiesterases"/>
    <property type="match status" value="1"/>
</dbReference>
<reference evidence="15" key="1">
    <citation type="submission" date="2024-03" db="EMBL/GenBank/DDBJ databases">
        <title>WGS assembly of Saponaria officinalis var. Norfolk2.</title>
        <authorList>
            <person name="Jenkins J."/>
            <person name="Shu S."/>
            <person name="Grimwood J."/>
            <person name="Barry K."/>
            <person name="Goodstein D."/>
            <person name="Schmutz J."/>
            <person name="Leebens-Mack J."/>
            <person name="Osbourn A."/>
        </authorList>
    </citation>
    <scope>NUCLEOTIDE SEQUENCE [LARGE SCALE GENOMIC DNA]</scope>
    <source>
        <strain evidence="15">JIC</strain>
    </source>
</reference>
<dbReference type="Pfam" id="PF00388">
    <property type="entry name" value="PI-PLC-X"/>
    <property type="match status" value="1"/>
</dbReference>
<dbReference type="InterPro" id="IPR001192">
    <property type="entry name" value="PI-PLC_fam"/>
</dbReference>
<dbReference type="GO" id="GO:0006950">
    <property type="term" value="P:response to stress"/>
    <property type="evidence" value="ECO:0007669"/>
    <property type="project" value="UniProtKB-ARBA"/>
</dbReference>
<dbReference type="SMART" id="SM00239">
    <property type="entry name" value="C2"/>
    <property type="match status" value="1"/>
</dbReference>
<evidence type="ECO:0000256" key="11">
    <source>
        <dbReference type="RuleBase" id="RU361133"/>
    </source>
</evidence>
<sequence length="598" mass="68100">MESYNICGCFSRKFKKAELQPPLDVIQSFNDYAEGGTAMSPEQLRRFMVDVQGEAAATTVADAEKVVEEFMRHKHPHIFMFAKKSLTIDDFFTYLFSVDINPPIKTQVDQDMKSPLSHYFIYTGHNSYLTGNQLSSECSDIPIIQSLERGVRVIELDLWPTPNKEDVHVLHGKTLTPPVELIKCLKAIKNYAFSASPYPVILTLEDHLNPKLQAKVAQMITQELGDMLFYPETEITKDFPSPDDLKYKVIVSTKPPKEYLSVDSSLSKGSESQKNEQTSSVENIESRKDEQLSEEQTSIENKINDDEKDERERISEDQDSSDDTSKEENPTAYKNLITIPGVKRGKLKESLKVDPNKLSRLSWSEQTLAKAIISHGTDIVRYTQKNILRIFPKVARIDSSNYDPFVGWIHGAQMVAFNMQGYGKPLWLMHGMFRANGGCGYIKKPEFLLKLSPKGEVFDPKADLPIKMTLKVKVYMGDGWRVDFKKTHFDLFSPPDFYVKAGIAGAAGDETTMKRTKVIEDRWIPVWDEEFSFPLKVPELALLRVEVHEYDTSEKDDFAGQTCLPVSELKPGFHALPLYNFEGQKYASVKLLMRFMFV</sequence>
<evidence type="ECO:0000256" key="4">
    <source>
        <dbReference type="ARBA" id="ARBA00012368"/>
    </source>
</evidence>
<evidence type="ECO:0000259" key="13">
    <source>
        <dbReference type="PROSITE" id="PS50004"/>
    </source>
</evidence>
<keyword evidence="16" id="KW-1185">Reference proteome</keyword>
<evidence type="ECO:0000313" key="15">
    <source>
        <dbReference type="EMBL" id="KAK9727129.1"/>
    </source>
</evidence>
<dbReference type="Pfam" id="PF09279">
    <property type="entry name" value="EF-hand_like"/>
    <property type="match status" value="1"/>
</dbReference>
<evidence type="ECO:0000256" key="9">
    <source>
        <dbReference type="ARBA" id="ARBA00023136"/>
    </source>
</evidence>
<dbReference type="InterPro" id="IPR017946">
    <property type="entry name" value="PLC-like_Pdiesterase_TIM-brl"/>
</dbReference>
<keyword evidence="7 11" id="KW-0442">Lipid degradation</keyword>
<feature type="compositionally biased region" description="Polar residues" evidence="12">
    <location>
        <begin position="262"/>
        <end position="283"/>
    </location>
</feature>
<dbReference type="GO" id="GO:0005886">
    <property type="term" value="C:plasma membrane"/>
    <property type="evidence" value="ECO:0007669"/>
    <property type="project" value="UniProtKB-SubCell"/>
</dbReference>
<dbReference type="GO" id="GO:0016042">
    <property type="term" value="P:lipid catabolic process"/>
    <property type="evidence" value="ECO:0007669"/>
    <property type="project" value="UniProtKB-KW"/>
</dbReference>
<keyword evidence="5" id="KW-1003">Cell membrane</keyword>
<keyword evidence="9" id="KW-0472">Membrane</keyword>
<dbReference type="PANTHER" id="PTHR10336">
    <property type="entry name" value="PHOSPHOINOSITIDE-SPECIFIC PHOSPHOLIPASE C FAMILY PROTEIN"/>
    <property type="match status" value="1"/>
</dbReference>
<evidence type="ECO:0000256" key="8">
    <source>
        <dbReference type="ARBA" id="ARBA00023098"/>
    </source>
</evidence>
<dbReference type="AlphaFoldDB" id="A0AAW1L3R4"/>
<dbReference type="EC" id="3.1.4.11" evidence="4 11"/>
<keyword evidence="10" id="KW-0807">Transducer</keyword>
<evidence type="ECO:0000256" key="2">
    <source>
        <dbReference type="ARBA" id="ARBA00001913"/>
    </source>
</evidence>
<dbReference type="GO" id="GO:0051209">
    <property type="term" value="P:release of sequestered calcium ion into cytosol"/>
    <property type="evidence" value="ECO:0007669"/>
    <property type="project" value="TreeGrafter"/>
</dbReference>
<evidence type="ECO:0000256" key="6">
    <source>
        <dbReference type="ARBA" id="ARBA00022801"/>
    </source>
</evidence>
<evidence type="ECO:0000256" key="5">
    <source>
        <dbReference type="ARBA" id="ARBA00022475"/>
    </source>
</evidence>
<organism evidence="15 16">
    <name type="scientific">Saponaria officinalis</name>
    <name type="common">Common soapwort</name>
    <name type="synonym">Lychnis saponaria</name>
    <dbReference type="NCBI Taxonomy" id="3572"/>
    <lineage>
        <taxon>Eukaryota</taxon>
        <taxon>Viridiplantae</taxon>
        <taxon>Streptophyta</taxon>
        <taxon>Embryophyta</taxon>
        <taxon>Tracheophyta</taxon>
        <taxon>Spermatophyta</taxon>
        <taxon>Magnoliopsida</taxon>
        <taxon>eudicotyledons</taxon>
        <taxon>Gunneridae</taxon>
        <taxon>Pentapetalae</taxon>
        <taxon>Caryophyllales</taxon>
        <taxon>Caryophyllaceae</taxon>
        <taxon>Caryophylleae</taxon>
        <taxon>Saponaria</taxon>
    </lineage>
</organism>
<protein>
    <recommendedName>
        <fullName evidence="4 11">Phosphoinositide phospholipase C</fullName>
        <ecNumber evidence="4 11">3.1.4.11</ecNumber>
    </recommendedName>
</protein>
<name>A0AAW1L3R4_SAPOF</name>
<accession>A0AAW1L3R4</accession>
<feature type="region of interest" description="Disordered" evidence="12">
    <location>
        <begin position="260"/>
        <end position="335"/>
    </location>
</feature>
<comment type="caution">
    <text evidence="15">The sequence shown here is derived from an EMBL/GenBank/DDBJ whole genome shotgun (WGS) entry which is preliminary data.</text>
</comment>
<dbReference type="GO" id="GO:0048015">
    <property type="term" value="P:phosphatidylinositol-mediated signaling"/>
    <property type="evidence" value="ECO:0007669"/>
    <property type="project" value="TreeGrafter"/>
</dbReference>
<dbReference type="PANTHER" id="PTHR10336:SF204">
    <property type="entry name" value="PHOSPHOINOSITIDE PHOSPHOLIPASE C 4-RELATED"/>
    <property type="match status" value="1"/>
</dbReference>
<dbReference type="InterPro" id="IPR001711">
    <property type="entry name" value="PLipase_C_Pinositol-sp_Y"/>
</dbReference>
<dbReference type="PROSITE" id="PS50008">
    <property type="entry name" value="PIPLC_Y_DOMAIN"/>
    <property type="match status" value="1"/>
</dbReference>
<dbReference type="PROSITE" id="PS50007">
    <property type="entry name" value="PIPLC_X_DOMAIN"/>
    <property type="match status" value="1"/>
</dbReference>
<dbReference type="PRINTS" id="PR00390">
    <property type="entry name" value="PHPHLIPASEC"/>
</dbReference>
<keyword evidence="8 11" id="KW-0443">Lipid metabolism</keyword>
<dbReference type="Gene3D" id="2.60.40.150">
    <property type="entry name" value="C2 domain"/>
    <property type="match status" value="1"/>
</dbReference>
<feature type="domain" description="PI-PLC Y-box" evidence="14">
    <location>
        <begin position="362"/>
        <end position="448"/>
    </location>
</feature>
<dbReference type="Pfam" id="PF00168">
    <property type="entry name" value="C2"/>
    <property type="match status" value="1"/>
</dbReference>
<feature type="domain" description="C2" evidence="13">
    <location>
        <begin position="453"/>
        <end position="580"/>
    </location>
</feature>
<dbReference type="SMART" id="SM00148">
    <property type="entry name" value="PLCXc"/>
    <property type="match status" value="1"/>
</dbReference>
<evidence type="ECO:0000259" key="14">
    <source>
        <dbReference type="PROSITE" id="PS50008"/>
    </source>
</evidence>
<dbReference type="SMART" id="SM00149">
    <property type="entry name" value="PLCYc"/>
    <property type="match status" value="1"/>
</dbReference>
<evidence type="ECO:0000313" key="16">
    <source>
        <dbReference type="Proteomes" id="UP001443914"/>
    </source>
</evidence>
<evidence type="ECO:0000256" key="1">
    <source>
        <dbReference type="ARBA" id="ARBA00001195"/>
    </source>
</evidence>
<dbReference type="EMBL" id="JBDFQZ010000005">
    <property type="protein sequence ID" value="KAK9727129.1"/>
    <property type="molecule type" value="Genomic_DNA"/>
</dbReference>
<dbReference type="CDD" id="cd00275">
    <property type="entry name" value="C2_PLC_like"/>
    <property type="match status" value="1"/>
</dbReference>
<evidence type="ECO:0000256" key="7">
    <source>
        <dbReference type="ARBA" id="ARBA00022963"/>
    </source>
</evidence>
<proteinExistence type="predicted"/>
<dbReference type="Proteomes" id="UP001443914">
    <property type="component" value="Unassembled WGS sequence"/>
</dbReference>
<dbReference type="Gene3D" id="3.20.20.190">
    <property type="entry name" value="Phosphatidylinositol (PI) phosphodiesterase"/>
    <property type="match status" value="1"/>
</dbReference>
<dbReference type="Gene3D" id="1.10.238.10">
    <property type="entry name" value="EF-hand"/>
    <property type="match status" value="1"/>
</dbReference>
<keyword evidence="6 11" id="KW-0378">Hydrolase</keyword>
<dbReference type="FunFam" id="2.60.40.150:FF:000060">
    <property type="entry name" value="Phosphoinositide phospholipase C"/>
    <property type="match status" value="1"/>
</dbReference>
<dbReference type="InterPro" id="IPR011992">
    <property type="entry name" value="EF-hand-dom_pair"/>
</dbReference>
<dbReference type="PROSITE" id="PS50004">
    <property type="entry name" value="C2"/>
    <property type="match status" value="1"/>
</dbReference>
<dbReference type="SUPFAM" id="SSF47473">
    <property type="entry name" value="EF-hand"/>
    <property type="match status" value="1"/>
</dbReference>
<dbReference type="Pfam" id="PF00387">
    <property type="entry name" value="PI-PLC-Y"/>
    <property type="match status" value="1"/>
</dbReference>
<feature type="compositionally biased region" description="Basic and acidic residues" evidence="12">
    <location>
        <begin position="302"/>
        <end position="316"/>
    </location>
</feature>
<comment type="subcellular location">
    <subcellularLocation>
        <location evidence="3">Cell membrane</location>
        <topology evidence="3">Peripheral membrane protein</topology>
    </subcellularLocation>
</comment>
<dbReference type="SUPFAM" id="SSF49562">
    <property type="entry name" value="C2 domain (Calcium/lipid-binding domain, CaLB)"/>
    <property type="match status" value="1"/>
</dbReference>
<comment type="cofactor">
    <cofactor evidence="2">
        <name>Ca(2+)</name>
        <dbReference type="ChEBI" id="CHEBI:29108"/>
    </cofactor>
</comment>